<organism evidence="1 2">
    <name type="scientific">Streptosporangium lutulentum</name>
    <dbReference type="NCBI Taxonomy" id="1461250"/>
    <lineage>
        <taxon>Bacteria</taxon>
        <taxon>Bacillati</taxon>
        <taxon>Actinomycetota</taxon>
        <taxon>Actinomycetes</taxon>
        <taxon>Streptosporangiales</taxon>
        <taxon>Streptosporangiaceae</taxon>
        <taxon>Streptosporangium</taxon>
    </lineage>
</organism>
<accession>A0ABT9Q6C4</accession>
<sequence length="55" mass="5350">MIAKRATAPLTACVAASGPPARPTAMSGRPAPARACQVTTVRPGGARGHRAVAGG</sequence>
<evidence type="ECO:0000313" key="1">
    <source>
        <dbReference type="EMBL" id="MDP9842291.1"/>
    </source>
</evidence>
<gene>
    <name evidence="1" type="ORF">J2853_001502</name>
</gene>
<name>A0ABT9Q6C4_9ACTN</name>
<proteinExistence type="predicted"/>
<comment type="caution">
    <text evidence="1">The sequence shown here is derived from an EMBL/GenBank/DDBJ whole genome shotgun (WGS) entry which is preliminary data.</text>
</comment>
<evidence type="ECO:0000313" key="2">
    <source>
        <dbReference type="Proteomes" id="UP001225356"/>
    </source>
</evidence>
<reference evidence="1 2" key="1">
    <citation type="submission" date="2023-07" db="EMBL/GenBank/DDBJ databases">
        <title>Sequencing the genomes of 1000 actinobacteria strains.</title>
        <authorList>
            <person name="Klenk H.-P."/>
        </authorList>
    </citation>
    <scope>NUCLEOTIDE SEQUENCE [LARGE SCALE GENOMIC DNA]</scope>
    <source>
        <strain evidence="1 2">DSM 46740</strain>
    </source>
</reference>
<dbReference type="Proteomes" id="UP001225356">
    <property type="component" value="Unassembled WGS sequence"/>
</dbReference>
<dbReference type="RefSeq" id="WP_307556215.1">
    <property type="nucleotide sequence ID" value="NZ_JAUSQU010000001.1"/>
</dbReference>
<dbReference type="EMBL" id="JAUSQU010000001">
    <property type="protein sequence ID" value="MDP9842291.1"/>
    <property type="molecule type" value="Genomic_DNA"/>
</dbReference>
<protein>
    <submittedName>
        <fullName evidence="1">Uncharacterized protein</fullName>
    </submittedName>
</protein>
<keyword evidence="2" id="KW-1185">Reference proteome</keyword>